<proteinExistence type="inferred from homology"/>
<dbReference type="Proteomes" id="UP001319827">
    <property type="component" value="Chromosome"/>
</dbReference>
<name>A0ABN6E045_9BACT</name>
<dbReference type="GO" id="GO:0005524">
    <property type="term" value="F:ATP binding"/>
    <property type="evidence" value="ECO:0007669"/>
    <property type="project" value="UniProtKB-KW"/>
</dbReference>
<dbReference type="PANTHER" id="PTHR24220">
    <property type="entry name" value="IMPORT ATP-BINDING PROTEIN"/>
    <property type="match status" value="1"/>
</dbReference>
<dbReference type="PANTHER" id="PTHR24220:SF470">
    <property type="entry name" value="CELL DIVISION ATP-BINDING PROTEIN FTSE"/>
    <property type="match status" value="1"/>
</dbReference>
<dbReference type="EMBL" id="AP024355">
    <property type="protein sequence ID" value="BCR05761.1"/>
    <property type="molecule type" value="Genomic_DNA"/>
</dbReference>
<dbReference type="SMART" id="SM00382">
    <property type="entry name" value="AAA"/>
    <property type="match status" value="1"/>
</dbReference>
<dbReference type="RefSeq" id="WP_221249165.1">
    <property type="nucleotide sequence ID" value="NZ_AP024355.1"/>
</dbReference>
<dbReference type="SUPFAM" id="SSF52540">
    <property type="entry name" value="P-loop containing nucleoside triphosphate hydrolases"/>
    <property type="match status" value="1"/>
</dbReference>
<organism evidence="12 13">
    <name type="scientific">Desulfuromonas versatilis</name>
    <dbReference type="NCBI Taxonomy" id="2802975"/>
    <lineage>
        <taxon>Bacteria</taxon>
        <taxon>Pseudomonadati</taxon>
        <taxon>Thermodesulfobacteriota</taxon>
        <taxon>Desulfuromonadia</taxon>
        <taxon>Desulfuromonadales</taxon>
        <taxon>Desulfuromonadaceae</taxon>
        <taxon>Desulfuromonas</taxon>
    </lineage>
</organism>
<comment type="similarity">
    <text evidence="2 10">Belongs to the ABC transporter superfamily.</text>
</comment>
<comment type="subcellular location">
    <subcellularLocation>
        <location evidence="10">Cell membrane</location>
        <topology evidence="10">Peripheral membrane protein</topology>
        <orientation evidence="10">Cytoplasmic side</orientation>
    </subcellularLocation>
</comment>
<comment type="subunit">
    <text evidence="10">Homodimer. Forms a membrane-associated complex with FtsX.</text>
</comment>
<reference evidence="12 13" key="2">
    <citation type="journal article" date="2021" name="Int. J. Syst. Evol. Microbiol.">
        <title>Isolation and Polyphasic Characterization of Desulfuromonas versatilis sp. Nov., an Electrogenic Bacteria Capable of Versatile Metabolism Isolated from a Graphene Oxide-Reducing Enrichment Culture.</title>
        <authorList>
            <person name="Xie L."/>
            <person name="Yoshida N."/>
            <person name="Ishii S."/>
            <person name="Meng L."/>
        </authorList>
    </citation>
    <scope>NUCLEOTIDE SEQUENCE [LARGE SCALE GENOMIC DNA]</scope>
    <source>
        <strain evidence="12 13">NIT-T3</strain>
    </source>
</reference>
<evidence type="ECO:0000256" key="9">
    <source>
        <dbReference type="ARBA" id="ARBA00023306"/>
    </source>
</evidence>
<evidence type="ECO:0000256" key="5">
    <source>
        <dbReference type="ARBA" id="ARBA00022618"/>
    </source>
</evidence>
<keyword evidence="13" id="KW-1185">Reference proteome</keyword>
<evidence type="ECO:0000256" key="6">
    <source>
        <dbReference type="ARBA" id="ARBA00022741"/>
    </source>
</evidence>
<dbReference type="InterPro" id="IPR005286">
    <property type="entry name" value="Cell_div_FtsE"/>
</dbReference>
<comment type="function">
    <text evidence="1">Part of the ABC transporter FtsEX involved in cellular division. Important for assembly or stability of the septal ring.</text>
</comment>
<protein>
    <recommendedName>
        <fullName evidence="3 10">Cell division ATP-binding protein FtsE</fullName>
    </recommendedName>
</protein>
<dbReference type="InterPro" id="IPR027417">
    <property type="entry name" value="P-loop_NTPase"/>
</dbReference>
<evidence type="ECO:0000313" key="13">
    <source>
        <dbReference type="Proteomes" id="UP001319827"/>
    </source>
</evidence>
<sequence>MIQLHNVCKSYQKDSAALEEINLKIPKGDFVYITGASGAGKSTLLKLLYCAEKPSRGQILIDGQNVTRMGLGRIPRLRRRLGIVFQDFKLLNRRTVFENVAFPLEVQGRKRYEVSKKVFHTLKMVGLEHKLQRHPLELSGGEQQRVAVARALVIDPVVLIADEPTGNLDPEVALEIMELFKGANARGSTVLLATHDREMIRRIPRRVITLDQGRLVDDRAPYDTVPGEEEAERWEL</sequence>
<keyword evidence="8 10" id="KW-0472">Membrane</keyword>
<dbReference type="Pfam" id="PF00005">
    <property type="entry name" value="ABC_tran"/>
    <property type="match status" value="1"/>
</dbReference>
<evidence type="ECO:0000256" key="2">
    <source>
        <dbReference type="ARBA" id="ARBA00005417"/>
    </source>
</evidence>
<evidence type="ECO:0000256" key="4">
    <source>
        <dbReference type="ARBA" id="ARBA00022475"/>
    </source>
</evidence>
<keyword evidence="5 10" id="KW-0132">Cell division</keyword>
<dbReference type="InterPro" id="IPR017871">
    <property type="entry name" value="ABC_transporter-like_CS"/>
</dbReference>
<keyword evidence="9 10" id="KW-0131">Cell cycle</keyword>
<keyword evidence="7 10" id="KW-0067">ATP-binding</keyword>
<evidence type="ECO:0000256" key="1">
    <source>
        <dbReference type="ARBA" id="ARBA00002579"/>
    </source>
</evidence>
<dbReference type="InterPro" id="IPR015854">
    <property type="entry name" value="ABC_transpr_LolD-like"/>
</dbReference>
<evidence type="ECO:0000256" key="7">
    <source>
        <dbReference type="ARBA" id="ARBA00022840"/>
    </source>
</evidence>
<evidence type="ECO:0000259" key="11">
    <source>
        <dbReference type="PROSITE" id="PS50893"/>
    </source>
</evidence>
<dbReference type="InterPro" id="IPR003439">
    <property type="entry name" value="ABC_transporter-like_ATP-bd"/>
</dbReference>
<feature type="domain" description="ABC transporter" evidence="11">
    <location>
        <begin position="2"/>
        <end position="236"/>
    </location>
</feature>
<keyword evidence="6 10" id="KW-0547">Nucleotide-binding</keyword>
<dbReference type="InterPro" id="IPR003593">
    <property type="entry name" value="AAA+_ATPase"/>
</dbReference>
<dbReference type="Gene3D" id="3.40.50.300">
    <property type="entry name" value="P-loop containing nucleotide triphosphate hydrolases"/>
    <property type="match status" value="1"/>
</dbReference>
<dbReference type="GO" id="GO:0051301">
    <property type="term" value="P:cell division"/>
    <property type="evidence" value="ECO:0007669"/>
    <property type="project" value="UniProtKB-KW"/>
</dbReference>
<evidence type="ECO:0000256" key="10">
    <source>
        <dbReference type="RuleBase" id="RU365094"/>
    </source>
</evidence>
<dbReference type="PROSITE" id="PS50893">
    <property type="entry name" value="ABC_TRANSPORTER_2"/>
    <property type="match status" value="1"/>
</dbReference>
<keyword evidence="4 10" id="KW-1003">Cell membrane</keyword>
<evidence type="ECO:0000256" key="8">
    <source>
        <dbReference type="ARBA" id="ARBA00023136"/>
    </source>
</evidence>
<dbReference type="NCBIfam" id="TIGR02673">
    <property type="entry name" value="FtsE"/>
    <property type="match status" value="1"/>
</dbReference>
<accession>A0ABN6E045</accession>
<gene>
    <name evidence="10 12" type="primary">ftsE</name>
    <name evidence="12" type="ORF">DESUT3_28300</name>
</gene>
<evidence type="ECO:0000313" key="12">
    <source>
        <dbReference type="EMBL" id="BCR05761.1"/>
    </source>
</evidence>
<evidence type="ECO:0000256" key="3">
    <source>
        <dbReference type="ARBA" id="ARBA00020019"/>
    </source>
</evidence>
<reference evidence="12 13" key="1">
    <citation type="journal article" date="2016" name="C (Basel)">
        <title>Selective Growth of and Electricity Production by Marine Exoelectrogenic Bacteria in Self-Aggregated Hydrogel of Microbially Reduced Graphene Oxide.</title>
        <authorList>
            <person name="Yoshida N."/>
            <person name="Goto Y."/>
            <person name="Miyata Y."/>
        </authorList>
    </citation>
    <scope>NUCLEOTIDE SEQUENCE [LARGE SCALE GENOMIC DNA]</scope>
    <source>
        <strain evidence="12 13">NIT-T3</strain>
    </source>
</reference>
<dbReference type="PROSITE" id="PS00211">
    <property type="entry name" value="ABC_TRANSPORTER_1"/>
    <property type="match status" value="1"/>
</dbReference>